<dbReference type="InterPro" id="IPR050659">
    <property type="entry name" value="Peptidase_M24B"/>
</dbReference>
<feature type="non-terminal residue" evidence="2">
    <location>
        <position position="1"/>
    </location>
</feature>
<gene>
    <name evidence="2" type="ORF">S01H4_47175</name>
</gene>
<dbReference type="Pfam" id="PF00557">
    <property type="entry name" value="Peptidase_M24"/>
    <property type="match status" value="1"/>
</dbReference>
<name>X1CLI7_9ZZZZ</name>
<reference evidence="2" key="1">
    <citation type="journal article" date="2014" name="Front. Microbiol.">
        <title>High frequency of phylogenetically diverse reductive dehalogenase-homologous genes in deep subseafloor sedimentary metagenomes.</title>
        <authorList>
            <person name="Kawai M."/>
            <person name="Futagami T."/>
            <person name="Toyoda A."/>
            <person name="Takaki Y."/>
            <person name="Nishi S."/>
            <person name="Hori S."/>
            <person name="Arai W."/>
            <person name="Tsubouchi T."/>
            <person name="Morono Y."/>
            <person name="Uchiyama I."/>
            <person name="Ito T."/>
            <person name="Fujiyama A."/>
            <person name="Inagaki F."/>
            <person name="Takami H."/>
        </authorList>
    </citation>
    <scope>NUCLEOTIDE SEQUENCE</scope>
    <source>
        <strain evidence="2">Expedition CK06-06</strain>
    </source>
</reference>
<dbReference type="SUPFAM" id="SSF55920">
    <property type="entry name" value="Creatinase/aminopeptidase"/>
    <property type="match status" value="1"/>
</dbReference>
<accession>X1CLI7</accession>
<proteinExistence type="predicted"/>
<protein>
    <recommendedName>
        <fullName evidence="1">Peptidase M24 domain-containing protein</fullName>
    </recommendedName>
</protein>
<dbReference type="InterPro" id="IPR036005">
    <property type="entry name" value="Creatinase/aminopeptidase-like"/>
</dbReference>
<evidence type="ECO:0000313" key="2">
    <source>
        <dbReference type="EMBL" id="GAG97028.1"/>
    </source>
</evidence>
<organism evidence="2">
    <name type="scientific">marine sediment metagenome</name>
    <dbReference type="NCBI Taxonomy" id="412755"/>
    <lineage>
        <taxon>unclassified sequences</taxon>
        <taxon>metagenomes</taxon>
        <taxon>ecological metagenomes</taxon>
    </lineage>
</organism>
<sequence length="261" mass="28404">RFFLFDGIRKEAPLLGFISADPITVECRMIKSPKEISLMQKASDITIEAYKASVAMLEKGMTKDDFREISSRAHVALGASGGIGAQIAEASANPHGSIKHIELKEGDIVLMDGGCGVEGYRSDISRTIVFGESSKRQRELWNLAKKAQSAVFAKAAVGVPFEDADAAARQVYIEYGFGPGYKVPGCPHRTGHGIGLDGHEWGNLVKGNKRPMEPGMCFSNEPMLVMPGEFGIRLEDCIYITEEGPKYFSTPSPSIEQPFVD</sequence>
<dbReference type="EMBL" id="BART01026448">
    <property type="protein sequence ID" value="GAG97028.1"/>
    <property type="molecule type" value="Genomic_DNA"/>
</dbReference>
<dbReference type="PANTHER" id="PTHR46112">
    <property type="entry name" value="AMINOPEPTIDASE"/>
    <property type="match status" value="1"/>
</dbReference>
<dbReference type="AlphaFoldDB" id="X1CLI7"/>
<feature type="domain" description="Peptidase M24" evidence="1">
    <location>
        <begin position="38"/>
        <end position="242"/>
    </location>
</feature>
<comment type="caution">
    <text evidence="2">The sequence shown here is derived from an EMBL/GenBank/DDBJ whole genome shotgun (WGS) entry which is preliminary data.</text>
</comment>
<dbReference type="InterPro" id="IPR000994">
    <property type="entry name" value="Pept_M24"/>
</dbReference>
<dbReference type="Gene3D" id="3.90.230.10">
    <property type="entry name" value="Creatinase/methionine aminopeptidase superfamily"/>
    <property type="match status" value="1"/>
</dbReference>
<dbReference type="PANTHER" id="PTHR46112:SF3">
    <property type="entry name" value="AMINOPEPTIDASE YPDF"/>
    <property type="match status" value="1"/>
</dbReference>
<evidence type="ECO:0000259" key="1">
    <source>
        <dbReference type="Pfam" id="PF00557"/>
    </source>
</evidence>